<evidence type="ECO:0000313" key="2">
    <source>
        <dbReference type="Proteomes" id="UP000605986"/>
    </source>
</evidence>
<dbReference type="OrthoDB" id="2520703at2759"/>
<dbReference type="SUPFAM" id="SSF52047">
    <property type="entry name" value="RNI-like"/>
    <property type="match status" value="1"/>
</dbReference>
<dbReference type="Gene3D" id="3.80.10.10">
    <property type="entry name" value="Ribonuclease Inhibitor"/>
    <property type="match status" value="1"/>
</dbReference>
<protein>
    <recommendedName>
        <fullName evidence="3">F-box domain-containing protein</fullName>
    </recommendedName>
</protein>
<keyword evidence="2" id="KW-1185">Reference proteome</keyword>
<dbReference type="Proteomes" id="UP000605986">
    <property type="component" value="Unassembled WGS sequence"/>
</dbReference>
<evidence type="ECO:0000313" key="1">
    <source>
        <dbReference type="EMBL" id="KAF4447155.1"/>
    </source>
</evidence>
<name>A0A8H4KBD0_9HYPO</name>
<gene>
    <name evidence="1" type="ORF">F53441_9300</name>
</gene>
<dbReference type="EMBL" id="JAADJG010000414">
    <property type="protein sequence ID" value="KAF4447155.1"/>
    <property type="molecule type" value="Genomic_DNA"/>
</dbReference>
<dbReference type="InterPro" id="IPR032675">
    <property type="entry name" value="LRR_dom_sf"/>
</dbReference>
<sequence length="492" mass="56685">MDSADVTGIWLPDEILLRILSSLEDSLPQSFNKDVKERKVFNKTLCNACLASKRLGRLAQTVLYRRIDARSRSLTITMLNSPHLCGMVRELYCPFQKKSANSFGLVSLRNFLRVLWNLKCTKHDPNWLKDTSLPGSNTSGTHTFSEPEVRGYRYDLVVSCWLYLLPSLKSITIGVANDMPVLPDLIRFYLEKMPHRLSQLATIDLRASSDDKLSFIEPALILFQLPFLKNVTIYDVAYVVASGNTGNIGRTFDTPAEACQKLEWVKADFTWITPESLKIMLSSCKSLRFLDIKIKTMSRTRCDPFRYHLGEWLQNCHALENLKIDIRASRRWTDGSEGSREIQEQTWVRENLGSLQGLTKLKRLSLTVEFQLLTMPRTKDLPFVPIPLSLDFVNILPTSIREFEVRKLSILDYDSFVDSVYRLAESERLTNLYSVVMFFGLELARDVKHLGWKVRVDGSFCFDMLHEGRRGWPEIPYQVKPSSTYTYRYGRV</sequence>
<reference evidence="1" key="1">
    <citation type="submission" date="2020-01" db="EMBL/GenBank/DDBJ databases">
        <title>Identification and distribution of gene clusters putatively required for synthesis of sphingolipid metabolism inhibitors in phylogenetically diverse species of the filamentous fungus Fusarium.</title>
        <authorList>
            <person name="Kim H.-S."/>
            <person name="Busman M."/>
            <person name="Brown D.W."/>
            <person name="Divon H."/>
            <person name="Uhlig S."/>
            <person name="Proctor R.H."/>
        </authorList>
    </citation>
    <scope>NUCLEOTIDE SEQUENCE</scope>
    <source>
        <strain evidence="1">NRRL 53441</strain>
    </source>
</reference>
<proteinExistence type="predicted"/>
<dbReference type="AlphaFoldDB" id="A0A8H4KBD0"/>
<evidence type="ECO:0008006" key="3">
    <source>
        <dbReference type="Google" id="ProtNLM"/>
    </source>
</evidence>
<comment type="caution">
    <text evidence="1">The sequence shown here is derived from an EMBL/GenBank/DDBJ whole genome shotgun (WGS) entry which is preliminary data.</text>
</comment>
<organism evidence="1 2">
    <name type="scientific">Fusarium austroafricanum</name>
    <dbReference type="NCBI Taxonomy" id="2364996"/>
    <lineage>
        <taxon>Eukaryota</taxon>
        <taxon>Fungi</taxon>
        <taxon>Dikarya</taxon>
        <taxon>Ascomycota</taxon>
        <taxon>Pezizomycotina</taxon>
        <taxon>Sordariomycetes</taxon>
        <taxon>Hypocreomycetidae</taxon>
        <taxon>Hypocreales</taxon>
        <taxon>Nectriaceae</taxon>
        <taxon>Fusarium</taxon>
        <taxon>Fusarium concolor species complex</taxon>
    </lineage>
</organism>
<accession>A0A8H4KBD0</accession>